<feature type="coiled-coil region" evidence="1">
    <location>
        <begin position="564"/>
        <end position="619"/>
    </location>
</feature>
<feature type="compositionally biased region" description="Acidic residues" evidence="2">
    <location>
        <begin position="246"/>
        <end position="267"/>
    </location>
</feature>
<sequence length="1012" mass="116087">MANMPCGYPFSRRKSPTTPIPPPRPKQARTLGREMAIPTWPGYITLFGGLDSLSMSAPHGKMSPSSSTDDEVQPTMYKAEMLRMLYEANGRDATAANILDFAQVFQQRFASLKPKIVNDCMDLVLADPSYRPISPTSGPRRPTSSQSLADKQRPSPSLHPTTVSSPFSTRQTLLTIEWNPISTSTSAEPDTSGSERCQSSSQSSVISIKELFPYWQCALPGGSSLDKFVGAIDDTADEVANGEGDDKGDDAEDEQEDEEECAVDGEDDTETISYAALMSLVNSLEAELEDKVADKQEKLQQHRKVINKQIVDKKALKEKVTQLQTQVTTLESVVRDQKQVEQHATSLEKRLLEAEDKADENERKIYTAAETIKQQDTTEKDLRCELETANGDFKAQAKDLEEESKKVQLGLKLIGEQAREIKSLKEKLLNSEQETEEARDLYYQRNTQLQQKAQTEKVLRNHLAKNMREVACFNTQQAEDFKKTLERNASLEKSYEDLLRKVAVGLNNEELMHHFIIVETNHNSTRESHEVLRKDRDAFAKELREINYINSPYEDNLNSTKGLLEQFKKDLHECRTENRELQRTVDTLKEEKAYGHDQVERERERAAALEKLLDKEECRRIELMYADVCFMVDKYSGLPERVQQQLLDLYDVIDKDKETIQMLRQREETALSHARSLTYDMDLKNQKIEELGKGVSDMKASLADSESRGDAARDEVLALEMKEATYEKLANHHAGVAEKRKQQLDAMRGRHESLVEIIQRAMRYEAESGFYMVRNGQHTQLIVKLASELFGLHLRVKDYEKADTTTSKRIEAAESERDQAKKGEEKAWLQANTCAEFASHHRDLLENERARFNDELEALQVQLDKKKAKELQNRRREHEEDLEENKEFLDVLEQQARREDERKMDGRYNVFNKCADFTSTAFLAPHAAEARVDMMKDWCDERVDPQVKPTFDTTAEGIMEEARTKPKEDFARDIRRKKQEDRWAMDEASRKRVERAERAGTWGPYYGNEIQE</sequence>
<dbReference type="Proteomes" id="UP000799750">
    <property type="component" value="Unassembled WGS sequence"/>
</dbReference>
<feature type="coiled-coil region" evidence="1">
    <location>
        <begin position="281"/>
        <end position="364"/>
    </location>
</feature>
<keyword evidence="4" id="KW-1185">Reference proteome</keyword>
<gene>
    <name evidence="3" type="ORF">BU16DRAFT_545230</name>
</gene>
<accession>A0A6A6Q927</accession>
<feature type="region of interest" description="Disordered" evidence="2">
    <location>
        <begin position="131"/>
        <end position="166"/>
    </location>
</feature>
<evidence type="ECO:0000256" key="1">
    <source>
        <dbReference type="SAM" id="Coils"/>
    </source>
</evidence>
<keyword evidence="1" id="KW-0175">Coiled coil</keyword>
<evidence type="ECO:0000313" key="3">
    <source>
        <dbReference type="EMBL" id="KAF2488559.1"/>
    </source>
</evidence>
<feature type="compositionally biased region" description="Polar residues" evidence="2">
    <location>
        <begin position="146"/>
        <end position="166"/>
    </location>
</feature>
<reference evidence="3" key="1">
    <citation type="journal article" date="2020" name="Stud. Mycol.">
        <title>101 Dothideomycetes genomes: a test case for predicting lifestyles and emergence of pathogens.</title>
        <authorList>
            <person name="Haridas S."/>
            <person name="Albert R."/>
            <person name="Binder M."/>
            <person name="Bloem J."/>
            <person name="Labutti K."/>
            <person name="Salamov A."/>
            <person name="Andreopoulos B."/>
            <person name="Baker S."/>
            <person name="Barry K."/>
            <person name="Bills G."/>
            <person name="Bluhm B."/>
            <person name="Cannon C."/>
            <person name="Castanera R."/>
            <person name="Culley D."/>
            <person name="Daum C."/>
            <person name="Ezra D."/>
            <person name="Gonzalez J."/>
            <person name="Henrissat B."/>
            <person name="Kuo A."/>
            <person name="Liang C."/>
            <person name="Lipzen A."/>
            <person name="Lutzoni F."/>
            <person name="Magnuson J."/>
            <person name="Mondo S."/>
            <person name="Nolan M."/>
            <person name="Ohm R."/>
            <person name="Pangilinan J."/>
            <person name="Park H.-J."/>
            <person name="Ramirez L."/>
            <person name="Alfaro M."/>
            <person name="Sun H."/>
            <person name="Tritt A."/>
            <person name="Yoshinaga Y."/>
            <person name="Zwiers L.-H."/>
            <person name="Turgeon B."/>
            <person name="Goodwin S."/>
            <person name="Spatafora J."/>
            <person name="Crous P."/>
            <person name="Grigoriev I."/>
        </authorList>
    </citation>
    <scope>NUCLEOTIDE SEQUENCE</scope>
    <source>
        <strain evidence="3">CBS 269.34</strain>
    </source>
</reference>
<evidence type="ECO:0000313" key="4">
    <source>
        <dbReference type="Proteomes" id="UP000799750"/>
    </source>
</evidence>
<feature type="compositionally biased region" description="Polar residues" evidence="2">
    <location>
        <begin position="178"/>
        <end position="191"/>
    </location>
</feature>
<feature type="region of interest" description="Disordered" evidence="2">
    <location>
        <begin position="803"/>
        <end position="823"/>
    </location>
</feature>
<feature type="compositionally biased region" description="Low complexity" evidence="2">
    <location>
        <begin position="131"/>
        <end position="145"/>
    </location>
</feature>
<protein>
    <submittedName>
        <fullName evidence="3">Uncharacterized protein</fullName>
    </submittedName>
</protein>
<organism evidence="3 4">
    <name type="scientific">Lophium mytilinum</name>
    <dbReference type="NCBI Taxonomy" id="390894"/>
    <lineage>
        <taxon>Eukaryota</taxon>
        <taxon>Fungi</taxon>
        <taxon>Dikarya</taxon>
        <taxon>Ascomycota</taxon>
        <taxon>Pezizomycotina</taxon>
        <taxon>Dothideomycetes</taxon>
        <taxon>Pleosporomycetidae</taxon>
        <taxon>Mytilinidiales</taxon>
        <taxon>Mytilinidiaceae</taxon>
        <taxon>Lophium</taxon>
    </lineage>
</organism>
<feature type="region of interest" description="Disordered" evidence="2">
    <location>
        <begin position="238"/>
        <end position="267"/>
    </location>
</feature>
<feature type="region of interest" description="Disordered" evidence="2">
    <location>
        <begin position="178"/>
        <end position="199"/>
    </location>
</feature>
<feature type="region of interest" description="Disordered" evidence="2">
    <location>
        <begin position="1"/>
        <end position="28"/>
    </location>
</feature>
<proteinExistence type="predicted"/>
<dbReference type="OrthoDB" id="10476105at2759"/>
<name>A0A6A6Q927_9PEZI</name>
<dbReference type="AlphaFoldDB" id="A0A6A6Q927"/>
<evidence type="ECO:0000256" key="2">
    <source>
        <dbReference type="SAM" id="MobiDB-lite"/>
    </source>
</evidence>
<feature type="coiled-coil region" evidence="1">
    <location>
        <begin position="414"/>
        <end position="441"/>
    </location>
</feature>
<feature type="coiled-coil region" evidence="1">
    <location>
        <begin position="842"/>
        <end position="899"/>
    </location>
</feature>
<dbReference type="EMBL" id="MU004202">
    <property type="protein sequence ID" value="KAF2488559.1"/>
    <property type="molecule type" value="Genomic_DNA"/>
</dbReference>